<dbReference type="GO" id="GO:0003677">
    <property type="term" value="F:DNA binding"/>
    <property type="evidence" value="ECO:0007669"/>
    <property type="project" value="InterPro"/>
</dbReference>
<gene>
    <name evidence="2" type="ORF">C7M61_000526</name>
</gene>
<comment type="caution">
    <text evidence="2">The sequence shown here is derived from an EMBL/GenBank/DDBJ whole genome shotgun (WGS) entry which is preliminary data.</text>
</comment>
<dbReference type="Pfam" id="PF02178">
    <property type="entry name" value="AT_hook"/>
    <property type="match status" value="2"/>
</dbReference>
<feature type="region of interest" description="Disordered" evidence="1">
    <location>
        <begin position="168"/>
        <end position="187"/>
    </location>
</feature>
<reference evidence="2 3" key="1">
    <citation type="submission" date="2018-03" db="EMBL/GenBank/DDBJ databases">
        <title>Candida pseudohaemulonii genome assembly and annotation.</title>
        <authorList>
            <person name="Munoz J.F."/>
            <person name="Gade L.G."/>
            <person name="Chow N.A."/>
            <person name="Litvintseva A.P."/>
            <person name="Loparev V.N."/>
            <person name="Cuomo C.A."/>
        </authorList>
    </citation>
    <scope>NUCLEOTIDE SEQUENCE [LARGE SCALE GENOMIC DNA]</scope>
    <source>
        <strain evidence="2 3">B12108</strain>
    </source>
</reference>
<feature type="compositionally biased region" description="Polar residues" evidence="1">
    <location>
        <begin position="36"/>
        <end position="46"/>
    </location>
</feature>
<proteinExistence type="predicted"/>
<name>A0A2P7YY42_9ASCO</name>
<dbReference type="STRING" id="418784.A0A2P7YY42"/>
<evidence type="ECO:0000313" key="2">
    <source>
        <dbReference type="EMBL" id="PSK40862.1"/>
    </source>
</evidence>
<organism evidence="2 3">
    <name type="scientific">Candidozyma pseudohaemuli</name>
    <dbReference type="NCBI Taxonomy" id="418784"/>
    <lineage>
        <taxon>Eukaryota</taxon>
        <taxon>Fungi</taxon>
        <taxon>Dikarya</taxon>
        <taxon>Ascomycota</taxon>
        <taxon>Saccharomycotina</taxon>
        <taxon>Pichiomycetes</taxon>
        <taxon>Metschnikowiaceae</taxon>
        <taxon>Candidozyma</taxon>
    </lineage>
</organism>
<feature type="region of interest" description="Disordered" evidence="1">
    <location>
        <begin position="1"/>
        <end position="51"/>
    </location>
</feature>
<dbReference type="VEuPathDB" id="FungiDB:C7M61_000526"/>
<dbReference type="GeneID" id="36563919"/>
<feature type="compositionally biased region" description="Polar residues" evidence="1">
    <location>
        <begin position="168"/>
        <end position="177"/>
    </location>
</feature>
<dbReference type="InterPro" id="IPR017956">
    <property type="entry name" value="AT_hook_DNA-bd_motif"/>
</dbReference>
<protein>
    <submittedName>
        <fullName evidence="2">Uncharacterized protein</fullName>
    </submittedName>
</protein>
<dbReference type="SMART" id="SM00384">
    <property type="entry name" value="AT_hook"/>
    <property type="match status" value="3"/>
</dbReference>
<sequence length="407" mass="45979">MSIPYNINAAKPAATMEGPLESQEKNRRIPLVYGSRNGSPNPQNYAMGTPSPPLTSILNRMLNNSMVPSPLTLPPQQGMRTSHNSMLSKSSEQTQHNQIQQHAHQGSDQMHRQQRGPPPQSYQEYQQRSQKENNSMMNVGDFQHNQQQHQIHQNHNSQVPHYASPQMFSKQGQQQHLAQGHPPFEYGQYQHIQPLGQQIDQSDFHQYSQHHQQQPNQETHQVQSQFANHDQKSLVSLPQNSDESEGKHKITIVTKFVPATEDDGSKKKRGRPKKYILDPATNEFIDSSHENFKRLNKLLKESTKTTLKKLGDAEQHVGIVKGTSLKSLNDVAVQQLLEKKDKRGRPRKFPIEKTGLTIRGVRVSGTGRGPSEKAQVTTSNVAADTDKVNKKKRGRPKREENVGATVQ</sequence>
<dbReference type="Proteomes" id="UP000241107">
    <property type="component" value="Unassembled WGS sequence"/>
</dbReference>
<dbReference type="PRINTS" id="PR00929">
    <property type="entry name" value="ATHOOK"/>
</dbReference>
<feature type="compositionally biased region" description="Low complexity" evidence="1">
    <location>
        <begin position="205"/>
        <end position="223"/>
    </location>
</feature>
<evidence type="ECO:0000313" key="3">
    <source>
        <dbReference type="Proteomes" id="UP000241107"/>
    </source>
</evidence>
<feature type="region of interest" description="Disordered" evidence="1">
    <location>
        <begin position="341"/>
        <end position="407"/>
    </location>
</feature>
<dbReference type="RefSeq" id="XP_024715561.1">
    <property type="nucleotide sequence ID" value="XM_024855962.1"/>
</dbReference>
<dbReference type="EMBL" id="PYFQ01000001">
    <property type="protein sequence ID" value="PSK40862.1"/>
    <property type="molecule type" value="Genomic_DNA"/>
</dbReference>
<feature type="region of interest" description="Disordered" evidence="1">
    <location>
        <begin position="204"/>
        <end position="229"/>
    </location>
</feature>
<evidence type="ECO:0000256" key="1">
    <source>
        <dbReference type="SAM" id="MobiDB-lite"/>
    </source>
</evidence>
<feature type="region of interest" description="Disordered" evidence="1">
    <location>
        <begin position="65"/>
        <end position="131"/>
    </location>
</feature>
<feature type="compositionally biased region" description="Polar residues" evidence="1">
    <location>
        <begin position="74"/>
        <end position="108"/>
    </location>
</feature>
<dbReference type="AlphaFoldDB" id="A0A2P7YY42"/>
<keyword evidence="3" id="KW-1185">Reference proteome</keyword>
<dbReference type="OrthoDB" id="4094887at2759"/>
<accession>A0A2P7YY42</accession>
<feature type="compositionally biased region" description="Polar residues" evidence="1">
    <location>
        <begin position="121"/>
        <end position="131"/>
    </location>
</feature>